<keyword evidence="12" id="KW-0449">Lipoprotein</keyword>
<evidence type="ECO:0000256" key="1">
    <source>
        <dbReference type="ARBA" id="ARBA00001003"/>
    </source>
</evidence>
<dbReference type="Gene3D" id="3.40.50.1820">
    <property type="entry name" value="alpha/beta hydrolase"/>
    <property type="match status" value="1"/>
</dbReference>
<reference evidence="15 16" key="1">
    <citation type="submission" date="2024-01" db="EMBL/GenBank/DDBJ databases">
        <title>Complete genome of Cladobotryum mycophilum ATHUM6906.</title>
        <authorList>
            <person name="Christinaki A.C."/>
            <person name="Myridakis A.I."/>
            <person name="Kouvelis V.N."/>
        </authorList>
    </citation>
    <scope>NUCLEOTIDE SEQUENCE [LARGE SCALE GENOMIC DNA]</scope>
    <source>
        <strain evidence="15 16">ATHUM6906</strain>
    </source>
</reference>
<evidence type="ECO:0000313" key="15">
    <source>
        <dbReference type="EMBL" id="KAK5991825.1"/>
    </source>
</evidence>
<keyword evidence="5" id="KW-0472">Membrane</keyword>
<keyword evidence="5" id="KW-0336">GPI-anchor</keyword>
<comment type="caution">
    <text evidence="15">The sequence shown here is derived from an EMBL/GenBank/DDBJ whole genome shotgun (WGS) entry which is preliminary data.</text>
</comment>
<protein>
    <recommendedName>
        <fullName evidence="14">Carboxypeptidase</fullName>
        <ecNumber evidence="14">3.4.16.-</ecNumber>
    </recommendedName>
</protein>
<evidence type="ECO:0000256" key="3">
    <source>
        <dbReference type="ARBA" id="ARBA00009431"/>
    </source>
</evidence>
<evidence type="ECO:0000256" key="11">
    <source>
        <dbReference type="ARBA" id="ARBA00023180"/>
    </source>
</evidence>
<dbReference type="InterPro" id="IPR033124">
    <property type="entry name" value="Ser_caboxypep_his_AS"/>
</dbReference>
<gene>
    <name evidence="15" type="ORF">PT974_05211</name>
</gene>
<keyword evidence="9 14" id="KW-0378">Hydrolase</keyword>
<feature type="chain" id="PRO_5044964481" description="Carboxypeptidase" evidence="14">
    <location>
        <begin position="19"/>
        <end position="636"/>
    </location>
</feature>
<keyword evidence="6 14" id="KW-0121">Carboxypeptidase</keyword>
<organism evidence="15 16">
    <name type="scientific">Cladobotryum mycophilum</name>
    <dbReference type="NCBI Taxonomy" id="491253"/>
    <lineage>
        <taxon>Eukaryota</taxon>
        <taxon>Fungi</taxon>
        <taxon>Dikarya</taxon>
        <taxon>Ascomycota</taxon>
        <taxon>Pezizomycotina</taxon>
        <taxon>Sordariomycetes</taxon>
        <taxon>Hypocreomycetidae</taxon>
        <taxon>Hypocreales</taxon>
        <taxon>Hypocreaceae</taxon>
        <taxon>Cladobotryum</taxon>
    </lineage>
</organism>
<keyword evidence="16" id="KW-1185">Reference proteome</keyword>
<keyword evidence="10" id="KW-0843">Virulence</keyword>
<comment type="catalytic activity">
    <reaction evidence="1">
        <text>Preferential release of a C-terminal arginine or lysine residue.</text>
        <dbReference type="EC" id="3.4.16.6"/>
    </reaction>
</comment>
<evidence type="ECO:0000256" key="14">
    <source>
        <dbReference type="RuleBase" id="RU361156"/>
    </source>
</evidence>
<keyword evidence="4" id="KW-1003">Cell membrane</keyword>
<evidence type="ECO:0000313" key="16">
    <source>
        <dbReference type="Proteomes" id="UP001338125"/>
    </source>
</evidence>
<evidence type="ECO:0000256" key="8">
    <source>
        <dbReference type="ARBA" id="ARBA00022729"/>
    </source>
</evidence>
<comment type="function">
    <text evidence="13">Extracellular serine carboxypeptidase that contributes to pathogenicity.</text>
</comment>
<dbReference type="PANTHER" id="PTHR11802:SF189">
    <property type="entry name" value="CARBOXYPEPTIDASE"/>
    <property type="match status" value="1"/>
</dbReference>
<evidence type="ECO:0000256" key="2">
    <source>
        <dbReference type="ARBA" id="ARBA00004609"/>
    </source>
</evidence>
<dbReference type="PANTHER" id="PTHR11802">
    <property type="entry name" value="SERINE PROTEASE FAMILY S10 SERINE CARBOXYPEPTIDASE"/>
    <property type="match status" value="1"/>
</dbReference>
<comment type="subcellular location">
    <subcellularLocation>
        <location evidence="2">Cell membrane</location>
        <topology evidence="2">Lipid-anchor</topology>
        <topology evidence="2">GPI-anchor</topology>
    </subcellularLocation>
</comment>
<keyword evidence="7 14" id="KW-0645">Protease</keyword>
<evidence type="ECO:0000256" key="9">
    <source>
        <dbReference type="ARBA" id="ARBA00022801"/>
    </source>
</evidence>
<keyword evidence="11" id="KW-0325">Glycoprotein</keyword>
<feature type="signal peptide" evidence="14">
    <location>
        <begin position="1"/>
        <end position="18"/>
    </location>
</feature>
<keyword evidence="8 14" id="KW-0732">Signal</keyword>
<evidence type="ECO:0000256" key="7">
    <source>
        <dbReference type="ARBA" id="ARBA00022670"/>
    </source>
</evidence>
<evidence type="ECO:0000256" key="10">
    <source>
        <dbReference type="ARBA" id="ARBA00023026"/>
    </source>
</evidence>
<comment type="similarity">
    <text evidence="3 14">Belongs to the peptidase S10 family.</text>
</comment>
<dbReference type="PROSITE" id="PS00131">
    <property type="entry name" value="CARBOXYPEPT_SER_SER"/>
    <property type="match status" value="1"/>
</dbReference>
<dbReference type="InterPro" id="IPR029058">
    <property type="entry name" value="AB_hydrolase_fold"/>
</dbReference>
<name>A0ABR0SI59_9HYPO</name>
<evidence type="ECO:0000256" key="5">
    <source>
        <dbReference type="ARBA" id="ARBA00022622"/>
    </source>
</evidence>
<dbReference type="SUPFAM" id="SSF53474">
    <property type="entry name" value="alpha/beta-Hydrolases"/>
    <property type="match status" value="1"/>
</dbReference>
<dbReference type="Proteomes" id="UP001338125">
    <property type="component" value="Unassembled WGS sequence"/>
</dbReference>
<evidence type="ECO:0000256" key="13">
    <source>
        <dbReference type="ARBA" id="ARBA00037356"/>
    </source>
</evidence>
<proteinExistence type="inferred from homology"/>
<accession>A0ABR0SI59</accession>
<sequence>MRLWATTRLFLFGVLATAQHPPKSKYAAKVRSTVLKGVDITYNNVDANICGTATSYAGYVNYPPNTMTEVKHDYPIHSFFWYFKSLKDPDNAPLVIWMSGGPGASSMFGLFTENGPCHIDENFNPDTNPWSWNQEYNVLYLDQPVQTGFSYDIPTPGILDLKTGDIHPSKNKKQPTNPTMIEGTFSTQNLLSTANTTSNAARQFWNFLQVWTQDFPEYKSSDKSISIWTESYGGRYGPGFAAYIQKQNSRIQDGSLAKAKALNLTTLGVINGCVDLLTQETASPQFAYDRNAYGIAGVTREEYANALVAYSQKDGCEDKILLCQYLAETLDPEMYGNATKANEACKEASDFCQNKVEGPYMFRKKWAFYDIAHCYLDAYPPNFFVEYLATEKVLKALGVPVNYTDISNIVGAAFNSTGDYARRDPEGYLEDIANLLDDGLQVALVYGDRDFACNWIGGERVSLEVQYSETEKFGLAGYTNVEIDIDSPAGQVRQHGLFSFTRVYQSGHMVPAYQPRASYEIFHRVMQKKDVATGKIATHDDYSTEGTFESRTQLKPPTVPSVTCYLRGLASTCAENQVKAIEENKATIIHGVITDPLAPPGTCPDLPVGRVGEMPGLVDETEALNDKEANKQHDEL</sequence>
<dbReference type="Pfam" id="PF00450">
    <property type="entry name" value="Peptidase_S10"/>
    <property type="match status" value="1"/>
</dbReference>
<evidence type="ECO:0000256" key="12">
    <source>
        <dbReference type="ARBA" id="ARBA00023288"/>
    </source>
</evidence>
<dbReference type="InterPro" id="IPR018202">
    <property type="entry name" value="Ser_caboxypep_ser_AS"/>
</dbReference>
<evidence type="ECO:0000256" key="4">
    <source>
        <dbReference type="ARBA" id="ARBA00022475"/>
    </source>
</evidence>
<dbReference type="PRINTS" id="PR00724">
    <property type="entry name" value="CRBOXYPTASEC"/>
</dbReference>
<dbReference type="EMBL" id="JAVFKD010000012">
    <property type="protein sequence ID" value="KAK5991825.1"/>
    <property type="molecule type" value="Genomic_DNA"/>
</dbReference>
<dbReference type="EC" id="3.4.16.-" evidence="14"/>
<dbReference type="PROSITE" id="PS00560">
    <property type="entry name" value="CARBOXYPEPT_SER_HIS"/>
    <property type="match status" value="1"/>
</dbReference>
<dbReference type="InterPro" id="IPR001563">
    <property type="entry name" value="Peptidase_S10"/>
</dbReference>
<evidence type="ECO:0000256" key="6">
    <source>
        <dbReference type="ARBA" id="ARBA00022645"/>
    </source>
</evidence>